<name>A0A6J4SFD9_9ACTN</name>
<protein>
    <submittedName>
        <fullName evidence="3">2,3-bisphosphoglycerate-independent phosphoglycerate mutase</fullName>
        <ecNumber evidence="3">5.4.2.12</ecNumber>
    </submittedName>
</protein>
<feature type="non-terminal residue" evidence="3">
    <location>
        <position position="66"/>
    </location>
</feature>
<sequence>MSVPAVCLVVLDGWGLAPDGPGNAVSLARTPVFDGLWSAHPHTELTTSGASVGLPEGQMGNSEVGH</sequence>
<gene>
    <name evidence="3" type="ORF">AVDCRST_MAG45-1120</name>
</gene>
<dbReference type="GO" id="GO:0005829">
    <property type="term" value="C:cytosol"/>
    <property type="evidence" value="ECO:0007669"/>
    <property type="project" value="TreeGrafter"/>
</dbReference>
<accession>A0A6J4SFD9</accession>
<feature type="domain" description="Metalloenzyme" evidence="2">
    <location>
        <begin position="6"/>
        <end position="66"/>
    </location>
</feature>
<dbReference type="GO" id="GO:0006007">
    <property type="term" value="P:glucose catabolic process"/>
    <property type="evidence" value="ECO:0007669"/>
    <property type="project" value="InterPro"/>
</dbReference>
<dbReference type="Gene3D" id="3.40.720.10">
    <property type="entry name" value="Alkaline Phosphatase, subunit A"/>
    <property type="match status" value="1"/>
</dbReference>
<dbReference type="PANTHER" id="PTHR31637:SF0">
    <property type="entry name" value="2,3-BISPHOSPHOGLYCERATE-INDEPENDENT PHOSPHOGLYCERATE MUTASE"/>
    <property type="match status" value="1"/>
</dbReference>
<keyword evidence="3" id="KW-0413">Isomerase</keyword>
<dbReference type="EMBL" id="CADCVU010000096">
    <property type="protein sequence ID" value="CAA9498124.1"/>
    <property type="molecule type" value="Genomic_DNA"/>
</dbReference>
<evidence type="ECO:0000256" key="1">
    <source>
        <dbReference type="SAM" id="MobiDB-lite"/>
    </source>
</evidence>
<evidence type="ECO:0000259" key="2">
    <source>
        <dbReference type="Pfam" id="PF01676"/>
    </source>
</evidence>
<evidence type="ECO:0000313" key="3">
    <source>
        <dbReference type="EMBL" id="CAA9498124.1"/>
    </source>
</evidence>
<reference evidence="3" key="1">
    <citation type="submission" date="2020-02" db="EMBL/GenBank/DDBJ databases">
        <authorList>
            <person name="Meier V. D."/>
        </authorList>
    </citation>
    <scope>NUCLEOTIDE SEQUENCE</scope>
    <source>
        <strain evidence="3">AVDCRST_MAG45</strain>
    </source>
</reference>
<dbReference type="GO" id="GO:0004619">
    <property type="term" value="F:phosphoglycerate mutase activity"/>
    <property type="evidence" value="ECO:0007669"/>
    <property type="project" value="UniProtKB-EC"/>
</dbReference>
<dbReference type="InterPro" id="IPR006124">
    <property type="entry name" value="Metalloenzyme"/>
</dbReference>
<dbReference type="GO" id="GO:0030145">
    <property type="term" value="F:manganese ion binding"/>
    <property type="evidence" value="ECO:0007669"/>
    <property type="project" value="TreeGrafter"/>
</dbReference>
<feature type="region of interest" description="Disordered" evidence="1">
    <location>
        <begin position="44"/>
        <end position="66"/>
    </location>
</feature>
<dbReference type="SUPFAM" id="SSF53649">
    <property type="entry name" value="Alkaline phosphatase-like"/>
    <property type="match status" value="1"/>
</dbReference>
<dbReference type="InterPro" id="IPR017850">
    <property type="entry name" value="Alkaline_phosphatase_core_sf"/>
</dbReference>
<proteinExistence type="predicted"/>
<organism evidence="3">
    <name type="scientific">uncultured Solirubrobacterales bacterium</name>
    <dbReference type="NCBI Taxonomy" id="768556"/>
    <lineage>
        <taxon>Bacteria</taxon>
        <taxon>Bacillati</taxon>
        <taxon>Actinomycetota</taxon>
        <taxon>Thermoleophilia</taxon>
        <taxon>Solirubrobacterales</taxon>
        <taxon>environmental samples</taxon>
    </lineage>
</organism>
<dbReference type="PANTHER" id="PTHR31637">
    <property type="entry name" value="2,3-BISPHOSPHOGLYCERATE-INDEPENDENT PHOSPHOGLYCERATE MUTASE"/>
    <property type="match status" value="1"/>
</dbReference>
<dbReference type="AlphaFoldDB" id="A0A6J4SFD9"/>
<dbReference type="Pfam" id="PF01676">
    <property type="entry name" value="Metalloenzyme"/>
    <property type="match status" value="1"/>
</dbReference>
<dbReference type="InterPro" id="IPR005995">
    <property type="entry name" value="Pgm_bpd_ind"/>
</dbReference>
<dbReference type="EC" id="5.4.2.12" evidence="3"/>